<accession>G1WIZ3</accession>
<reference evidence="1 2" key="1">
    <citation type="submission" date="2011-06" db="EMBL/GenBank/DDBJ databases">
        <title>The Genome Sequence of Collinsella tanakaei YIT 12063.</title>
        <authorList>
            <consortium name="The Broad Institute Genome Sequencing Platform"/>
            <person name="Earl A."/>
            <person name="Ward D."/>
            <person name="Feldgarden M."/>
            <person name="Gevers D."/>
            <person name="Morotomi M."/>
            <person name="Young S.K."/>
            <person name="Zeng Q."/>
            <person name="Gargeya S."/>
            <person name="Fitzgerald M."/>
            <person name="Haas B."/>
            <person name="Abouelleil A."/>
            <person name="Alvarado L."/>
            <person name="Arachchi H.M."/>
            <person name="Berlin A."/>
            <person name="Brown A."/>
            <person name="Chapman S.B."/>
            <person name="Chen Z."/>
            <person name="Dunbar C."/>
            <person name="Freedman E."/>
            <person name="Gearin G."/>
            <person name="Gellesch M."/>
            <person name="Goldberg J."/>
            <person name="Griggs A."/>
            <person name="Gujja S."/>
            <person name="Heiman D."/>
            <person name="Howarth C."/>
            <person name="Larson L."/>
            <person name="Lui A."/>
            <person name="MacDonald P.J.P."/>
            <person name="Mehta T."/>
            <person name="Montmayeur A."/>
            <person name="Murphy C."/>
            <person name="Neiman D."/>
            <person name="Pearson M."/>
            <person name="Priest M."/>
            <person name="Roberts A."/>
            <person name="Saif S."/>
            <person name="Shea T."/>
            <person name="Shenoy N."/>
            <person name="Sisk P."/>
            <person name="Stolte C."/>
            <person name="Sykes S."/>
            <person name="Wortman J."/>
            <person name="Nusbaum C."/>
            <person name="Birren B."/>
        </authorList>
    </citation>
    <scope>NUCLEOTIDE SEQUENCE [LARGE SCALE GENOMIC DNA]</scope>
    <source>
        <strain evidence="1 2">YIT 12063</strain>
    </source>
</reference>
<comment type="caution">
    <text evidence="1">The sequence shown here is derived from an EMBL/GenBank/DDBJ whole genome shotgun (WGS) entry which is preliminary data.</text>
</comment>
<dbReference type="PATRIC" id="fig|742742.3.peg.1275"/>
<protein>
    <submittedName>
        <fullName evidence="1">Uncharacterized protein</fullName>
    </submittedName>
</protein>
<dbReference type="Proteomes" id="UP000004830">
    <property type="component" value="Unassembled WGS sequence"/>
</dbReference>
<keyword evidence="2" id="KW-1185">Reference proteome</keyword>
<dbReference type="GeneID" id="62759021"/>
<dbReference type="RefSeq" id="WP_009141341.1">
    <property type="nucleotide sequence ID" value="NZ_JH126469.1"/>
</dbReference>
<organism evidence="1 2">
    <name type="scientific">Collinsella tanakaei YIT 12063</name>
    <dbReference type="NCBI Taxonomy" id="742742"/>
    <lineage>
        <taxon>Bacteria</taxon>
        <taxon>Bacillati</taxon>
        <taxon>Actinomycetota</taxon>
        <taxon>Coriobacteriia</taxon>
        <taxon>Coriobacteriales</taxon>
        <taxon>Coriobacteriaceae</taxon>
        <taxon>Collinsella</taxon>
    </lineage>
</organism>
<evidence type="ECO:0000313" key="1">
    <source>
        <dbReference type="EMBL" id="EGX70620.1"/>
    </source>
</evidence>
<gene>
    <name evidence="1" type="ORF">HMPREF9452_01306</name>
</gene>
<dbReference type="AlphaFoldDB" id="G1WIZ3"/>
<evidence type="ECO:0000313" key="2">
    <source>
        <dbReference type="Proteomes" id="UP000004830"/>
    </source>
</evidence>
<sequence length="76" mass="8438">MASQCTINEYRPEIAAAAAHEIHVIAAWMDAHAEDLAADMGRMVVAEMPRLHIDIDVNGVSSVSTDRKYYVPRKRA</sequence>
<proteinExistence type="predicted"/>
<dbReference type="HOGENOM" id="CLU_2648275_0_0_11"/>
<dbReference type="STRING" id="742742.HMPREF9452_01306"/>
<name>G1WIZ3_9ACTN</name>
<dbReference type="EMBL" id="ADLS01000017">
    <property type="protein sequence ID" value="EGX70620.1"/>
    <property type="molecule type" value="Genomic_DNA"/>
</dbReference>